<comment type="catalytic activity">
    <reaction evidence="8">
        <text>beta-D-glucose 1-phosphate = beta-D-glucose 6-phosphate</text>
        <dbReference type="Rhea" id="RHEA:20113"/>
        <dbReference type="ChEBI" id="CHEBI:57684"/>
        <dbReference type="ChEBI" id="CHEBI:58247"/>
        <dbReference type="EC" id="5.4.2.6"/>
    </reaction>
</comment>
<dbReference type="NCBIfam" id="TIGR02009">
    <property type="entry name" value="PGMB-YQAB-SF"/>
    <property type="match status" value="1"/>
</dbReference>
<gene>
    <name evidence="11" type="ORF">UK23_30345</name>
</gene>
<dbReference type="NCBIfam" id="TIGR01509">
    <property type="entry name" value="HAD-SF-IA-v3"/>
    <property type="match status" value="1"/>
</dbReference>
<dbReference type="InterPro" id="IPR036412">
    <property type="entry name" value="HAD-like_sf"/>
</dbReference>
<accession>A0A0F0GS17</accession>
<dbReference type="SFLD" id="SFLDG01129">
    <property type="entry name" value="C1.5:_HAD__Beta-PGM__Phosphata"/>
    <property type="match status" value="1"/>
</dbReference>
<keyword evidence="5" id="KW-0460">Magnesium</keyword>
<evidence type="ECO:0000313" key="11">
    <source>
        <dbReference type="EMBL" id="KJK44198.1"/>
    </source>
</evidence>
<dbReference type="InterPro" id="IPR023214">
    <property type="entry name" value="HAD_sf"/>
</dbReference>
<keyword evidence="6" id="KW-0413">Isomerase</keyword>
<dbReference type="PANTHER" id="PTHR46193:SF18">
    <property type="entry name" value="HEXITOL PHOSPHATASE B"/>
    <property type="match status" value="1"/>
</dbReference>
<dbReference type="Gene3D" id="1.10.150.240">
    <property type="entry name" value="Putative phosphatase, domain 2"/>
    <property type="match status" value="1"/>
</dbReference>
<dbReference type="InterPro" id="IPR023198">
    <property type="entry name" value="PGP-like_dom2"/>
</dbReference>
<keyword evidence="4" id="KW-0479">Metal-binding</keyword>
<evidence type="ECO:0000256" key="10">
    <source>
        <dbReference type="ARBA" id="ARBA00044991"/>
    </source>
</evidence>
<dbReference type="GO" id="GO:0046872">
    <property type="term" value="F:metal ion binding"/>
    <property type="evidence" value="ECO:0007669"/>
    <property type="project" value="UniProtKB-KW"/>
</dbReference>
<evidence type="ECO:0000313" key="12">
    <source>
        <dbReference type="Proteomes" id="UP000033393"/>
    </source>
</evidence>
<comment type="similarity">
    <text evidence="2">Belongs to the HAD-like hydrolase superfamily. CbbY/CbbZ/Gph/YieH family.</text>
</comment>
<dbReference type="RefSeq" id="WP_045315112.1">
    <property type="nucleotide sequence ID" value="NZ_JYJG01000257.1"/>
</dbReference>
<dbReference type="PATRIC" id="fig|68170.10.peg.7910"/>
<proteinExistence type="inferred from homology"/>
<evidence type="ECO:0000256" key="4">
    <source>
        <dbReference type="ARBA" id="ARBA00022723"/>
    </source>
</evidence>
<comment type="cofactor">
    <cofactor evidence="1">
        <name>Mg(2+)</name>
        <dbReference type="ChEBI" id="CHEBI:18420"/>
    </cofactor>
</comment>
<reference evidence="11 12" key="1">
    <citation type="submission" date="2015-02" db="EMBL/GenBank/DDBJ databases">
        <authorList>
            <person name="Ju K.-S."/>
            <person name="Doroghazi J.R."/>
            <person name="Metcalf W."/>
        </authorList>
    </citation>
    <scope>NUCLEOTIDE SEQUENCE [LARGE SCALE GENOMIC DNA]</scope>
    <source>
        <strain evidence="11 12">NRRL B-16140</strain>
    </source>
</reference>
<evidence type="ECO:0000256" key="7">
    <source>
        <dbReference type="ARBA" id="ARBA00023277"/>
    </source>
</evidence>
<protein>
    <recommendedName>
        <fullName evidence="10">Beta-phosphoglucomutase</fullName>
        <ecNumber evidence="9">5.4.2.6</ecNumber>
    </recommendedName>
</protein>
<keyword evidence="7" id="KW-0119">Carbohydrate metabolism</keyword>
<dbReference type="InterPro" id="IPR006439">
    <property type="entry name" value="HAD-SF_hydro_IA"/>
</dbReference>
<dbReference type="InterPro" id="IPR010976">
    <property type="entry name" value="B-phosphoglucomutase_hydrolase"/>
</dbReference>
<dbReference type="eggNOG" id="COG0637">
    <property type="taxonomic scope" value="Bacteria"/>
</dbReference>
<keyword evidence="3" id="KW-0597">Phosphoprotein</keyword>
<dbReference type="AlphaFoldDB" id="A0A0F0GS17"/>
<evidence type="ECO:0000256" key="5">
    <source>
        <dbReference type="ARBA" id="ARBA00022842"/>
    </source>
</evidence>
<dbReference type="Pfam" id="PF00702">
    <property type="entry name" value="Hydrolase"/>
    <property type="match status" value="1"/>
</dbReference>
<evidence type="ECO:0000256" key="8">
    <source>
        <dbReference type="ARBA" id="ARBA00044926"/>
    </source>
</evidence>
<dbReference type="EMBL" id="JYJG01000257">
    <property type="protein sequence ID" value="KJK44198.1"/>
    <property type="molecule type" value="Genomic_DNA"/>
</dbReference>
<dbReference type="EC" id="5.4.2.6" evidence="9"/>
<evidence type="ECO:0000256" key="2">
    <source>
        <dbReference type="ARBA" id="ARBA00006171"/>
    </source>
</evidence>
<evidence type="ECO:0000256" key="9">
    <source>
        <dbReference type="ARBA" id="ARBA00044968"/>
    </source>
</evidence>
<evidence type="ECO:0000256" key="3">
    <source>
        <dbReference type="ARBA" id="ARBA00022553"/>
    </source>
</evidence>
<keyword evidence="12" id="KW-1185">Reference proteome</keyword>
<dbReference type="Gene3D" id="3.40.50.1000">
    <property type="entry name" value="HAD superfamily/HAD-like"/>
    <property type="match status" value="1"/>
</dbReference>
<evidence type="ECO:0000256" key="6">
    <source>
        <dbReference type="ARBA" id="ARBA00023235"/>
    </source>
</evidence>
<dbReference type="Proteomes" id="UP000033393">
    <property type="component" value="Unassembled WGS sequence"/>
</dbReference>
<name>A0A0F0GS17_LENAE</name>
<organism evidence="11 12">
    <name type="scientific">Lentzea aerocolonigenes</name>
    <name type="common">Lechevalieria aerocolonigenes</name>
    <name type="synonym">Saccharothrix aerocolonigenes</name>
    <dbReference type="NCBI Taxonomy" id="68170"/>
    <lineage>
        <taxon>Bacteria</taxon>
        <taxon>Bacillati</taxon>
        <taxon>Actinomycetota</taxon>
        <taxon>Actinomycetes</taxon>
        <taxon>Pseudonocardiales</taxon>
        <taxon>Pseudonocardiaceae</taxon>
        <taxon>Lentzea</taxon>
    </lineage>
</organism>
<dbReference type="PANTHER" id="PTHR46193">
    <property type="entry name" value="6-PHOSPHOGLUCONATE PHOSPHATASE"/>
    <property type="match status" value="1"/>
</dbReference>
<dbReference type="GO" id="GO:0008801">
    <property type="term" value="F:beta-phosphoglucomutase activity"/>
    <property type="evidence" value="ECO:0007669"/>
    <property type="project" value="UniProtKB-EC"/>
</dbReference>
<evidence type="ECO:0000256" key="1">
    <source>
        <dbReference type="ARBA" id="ARBA00001946"/>
    </source>
</evidence>
<dbReference type="InterPro" id="IPR051600">
    <property type="entry name" value="Beta-PGM-like"/>
</dbReference>
<sequence length="225" mass="24350">MSLGIPEQITALLFDLDGVLTSTAVLHRKAWKQTFESMGQPFSEQDYLAYVDGKPRYDGVRSFLASRGLTPPEDEIRRIGDQKNDLVNQIIDEEGITPYPASVRYLQEARKAGIPIGVVTSSANAMRVLRAGDLLDYVDALVDGNVITASNLQGKPAPDSFLEGARRLKTAPEHAAVFEDALAGVKAGHDGGFGFVVGVDRGHQREALKTNGADQVVDELDELLS</sequence>
<dbReference type="SUPFAM" id="SSF56784">
    <property type="entry name" value="HAD-like"/>
    <property type="match status" value="1"/>
</dbReference>
<dbReference type="OrthoDB" id="9797743at2"/>
<dbReference type="SFLD" id="SFLDS00003">
    <property type="entry name" value="Haloacid_Dehalogenase"/>
    <property type="match status" value="1"/>
</dbReference>
<comment type="caution">
    <text evidence="11">The sequence shown here is derived from an EMBL/GenBank/DDBJ whole genome shotgun (WGS) entry which is preliminary data.</text>
</comment>
<dbReference type="STRING" id="68170.GCA_000974445_01662"/>